<evidence type="ECO:0000313" key="4">
    <source>
        <dbReference type="EMBL" id="WAC14027.1"/>
    </source>
</evidence>
<dbReference type="Gene3D" id="3.55.50.30">
    <property type="match status" value="1"/>
</dbReference>
<keyword evidence="1" id="KW-1133">Transmembrane helix</keyword>
<gene>
    <name evidence="4" type="ORF">ON006_08700</name>
</gene>
<dbReference type="GO" id="GO:0016989">
    <property type="term" value="F:sigma factor antagonist activity"/>
    <property type="evidence" value="ECO:0007669"/>
    <property type="project" value="TreeGrafter"/>
</dbReference>
<dbReference type="RefSeq" id="WP_244818866.1">
    <property type="nucleotide sequence ID" value="NZ_CP112998.1"/>
</dbReference>
<evidence type="ECO:0000256" key="1">
    <source>
        <dbReference type="SAM" id="Phobius"/>
    </source>
</evidence>
<dbReference type="PANTHER" id="PTHR30273:SF2">
    <property type="entry name" value="PROTEIN FECR"/>
    <property type="match status" value="1"/>
</dbReference>
<proteinExistence type="predicted"/>
<protein>
    <submittedName>
        <fullName evidence="4">FecR family protein</fullName>
    </submittedName>
</protein>
<feature type="domain" description="Protein FecR C-terminal" evidence="3">
    <location>
        <begin position="296"/>
        <end position="361"/>
    </location>
</feature>
<evidence type="ECO:0000259" key="3">
    <source>
        <dbReference type="Pfam" id="PF16344"/>
    </source>
</evidence>
<evidence type="ECO:0000313" key="5">
    <source>
        <dbReference type="Proteomes" id="UP001164653"/>
    </source>
</evidence>
<dbReference type="InterPro" id="IPR012373">
    <property type="entry name" value="Ferrdict_sens_TM"/>
</dbReference>
<dbReference type="PIRSF" id="PIRSF018266">
    <property type="entry name" value="FecR"/>
    <property type="match status" value="1"/>
</dbReference>
<dbReference type="AlphaFoldDB" id="A0A9E8SRC7"/>
<sequence>MKNYESYQLEDFLADQGFIDWVRGRGSQGVFWAAFTEKYPDKTELFQEAERLTRAANVKPEGISEKEIRAEVALFIERASAPETPEIVPLQEEKVVVSSFSRIRWVVAAAAVVLIAIGINWYLAPGNVTKPNIASTDVSPPNLVTTSNDTEKPLKILLVDGSEVILSPKSCLSYPSQFDDSSRIVYLTGEAMFSVKHQGQTFMVYTGDVVTKVLGTRFVVSAFDKDKKITVQVQTGKVSVYVEKPELSQRKKEVNGLIITANQAAIFEKSIHQLSKTLVENPEKLTKEAVESISKYEEVPLPVLFQDIEKAYGIPVQFDAENFRTCKITATLSNENMYEKLDILCKTVSASYEIVDGQIIISGKGCK</sequence>
<dbReference type="InterPro" id="IPR032508">
    <property type="entry name" value="FecR_C"/>
</dbReference>
<feature type="transmembrane region" description="Helical" evidence="1">
    <location>
        <begin position="103"/>
        <end position="123"/>
    </location>
</feature>
<dbReference type="InterPro" id="IPR006860">
    <property type="entry name" value="FecR"/>
</dbReference>
<dbReference type="EMBL" id="CP112998">
    <property type="protein sequence ID" value="WAC14027.1"/>
    <property type="molecule type" value="Genomic_DNA"/>
</dbReference>
<evidence type="ECO:0000259" key="2">
    <source>
        <dbReference type="Pfam" id="PF04773"/>
    </source>
</evidence>
<keyword evidence="1" id="KW-0812">Transmembrane</keyword>
<reference evidence="4" key="1">
    <citation type="submission" date="2022-11" db="EMBL/GenBank/DDBJ databases">
        <title>Dyadobacter pollutisoli sp. nov., isolated from plastic dumped soil.</title>
        <authorList>
            <person name="Kim J.M."/>
            <person name="Kim K.R."/>
            <person name="Lee J.K."/>
            <person name="Hao L."/>
            <person name="Jeon C.O."/>
        </authorList>
    </citation>
    <scope>NUCLEOTIDE SEQUENCE</scope>
    <source>
        <strain evidence="4">U1</strain>
    </source>
</reference>
<name>A0A9E8SRC7_9BACT</name>
<organism evidence="4 5">
    <name type="scientific">Dyadobacter pollutisoli</name>
    <dbReference type="NCBI Taxonomy" id="2910158"/>
    <lineage>
        <taxon>Bacteria</taxon>
        <taxon>Pseudomonadati</taxon>
        <taxon>Bacteroidota</taxon>
        <taxon>Cytophagia</taxon>
        <taxon>Cytophagales</taxon>
        <taxon>Spirosomataceae</taxon>
        <taxon>Dyadobacter</taxon>
    </lineage>
</organism>
<feature type="domain" description="FecR protein" evidence="2">
    <location>
        <begin position="151"/>
        <end position="238"/>
    </location>
</feature>
<dbReference type="PANTHER" id="PTHR30273">
    <property type="entry name" value="PERIPLASMIC SIGNAL SENSOR AND SIGMA FACTOR ACTIVATOR FECR-RELATED"/>
    <property type="match status" value="1"/>
</dbReference>
<dbReference type="Proteomes" id="UP001164653">
    <property type="component" value="Chromosome"/>
</dbReference>
<dbReference type="KEGG" id="dpf:ON006_08700"/>
<keyword evidence="5" id="KW-1185">Reference proteome</keyword>
<keyword evidence="1" id="KW-0472">Membrane</keyword>
<dbReference type="Pfam" id="PF16344">
    <property type="entry name" value="FecR_C"/>
    <property type="match status" value="1"/>
</dbReference>
<dbReference type="Pfam" id="PF04773">
    <property type="entry name" value="FecR"/>
    <property type="match status" value="1"/>
</dbReference>
<accession>A0A9E8SRC7</accession>
<dbReference type="Gene3D" id="2.60.120.1440">
    <property type="match status" value="1"/>
</dbReference>